<accession>A0A2P5I386</accession>
<comment type="caution">
    <text evidence="2">The sequence shown here is derived from an EMBL/GenBank/DDBJ whole genome shotgun (WGS) entry which is preliminary data.</text>
</comment>
<comment type="similarity">
    <text evidence="1">Belongs to the BolA/IbaG family.</text>
</comment>
<evidence type="ECO:0000313" key="2">
    <source>
        <dbReference type="EMBL" id="POS76968.1"/>
    </source>
</evidence>
<dbReference type="InterPro" id="IPR002634">
    <property type="entry name" value="BolA"/>
</dbReference>
<dbReference type="OrthoDB" id="411584at2759"/>
<dbReference type="GO" id="GO:0044572">
    <property type="term" value="P:[4Fe-4S] cluster assembly"/>
    <property type="evidence" value="ECO:0007669"/>
    <property type="project" value="TreeGrafter"/>
</dbReference>
<dbReference type="SUPFAM" id="SSF82657">
    <property type="entry name" value="BolA-like"/>
    <property type="match status" value="1"/>
</dbReference>
<proteinExistence type="inferred from homology"/>
<dbReference type="Pfam" id="PF01722">
    <property type="entry name" value="BolA"/>
    <property type="match status" value="1"/>
</dbReference>
<dbReference type="AlphaFoldDB" id="A0A2P5I386"/>
<dbReference type="PANTHER" id="PTHR46230:SF7">
    <property type="entry name" value="BOLA-LIKE PROTEIN 1"/>
    <property type="match status" value="1"/>
</dbReference>
<dbReference type="InParanoid" id="A0A2P5I386"/>
<evidence type="ECO:0000313" key="3">
    <source>
        <dbReference type="Proteomes" id="UP000094444"/>
    </source>
</evidence>
<organism evidence="2 3">
    <name type="scientific">Diaporthe helianthi</name>
    <dbReference type="NCBI Taxonomy" id="158607"/>
    <lineage>
        <taxon>Eukaryota</taxon>
        <taxon>Fungi</taxon>
        <taxon>Dikarya</taxon>
        <taxon>Ascomycota</taxon>
        <taxon>Pezizomycotina</taxon>
        <taxon>Sordariomycetes</taxon>
        <taxon>Sordariomycetidae</taxon>
        <taxon>Diaporthales</taxon>
        <taxon>Diaporthaceae</taxon>
        <taxon>Diaporthe</taxon>
    </lineage>
</organism>
<dbReference type="PIRSF" id="PIRSF003113">
    <property type="entry name" value="BolA"/>
    <property type="match status" value="1"/>
</dbReference>
<dbReference type="EMBL" id="MAVT02000314">
    <property type="protein sequence ID" value="POS76968.1"/>
    <property type="molecule type" value="Genomic_DNA"/>
</dbReference>
<reference evidence="2" key="1">
    <citation type="submission" date="2017-09" db="EMBL/GenBank/DDBJ databases">
        <title>Polyketide synthases of a Diaporthe helianthi virulent isolate.</title>
        <authorList>
            <person name="Baroncelli R."/>
        </authorList>
    </citation>
    <scope>NUCLEOTIDE SEQUENCE [LARGE SCALE GENOMIC DNA]</scope>
    <source>
        <strain evidence="2">7/96</strain>
    </source>
</reference>
<dbReference type="FunCoup" id="A0A2P5I386">
    <property type="interactions" value="15"/>
</dbReference>
<dbReference type="Proteomes" id="UP000094444">
    <property type="component" value="Unassembled WGS sequence"/>
</dbReference>
<dbReference type="InterPro" id="IPR036065">
    <property type="entry name" value="BolA-like_sf"/>
</dbReference>
<sequence>MSQPAGPLVEKFGTNIQIYNDSHLHKHHKAMAGTTSAETHFRLVIVSNEFEGTRQIQRHRIVNQLLKDELAREGGIHALQIKALTPEEEDKRAAQE</sequence>
<dbReference type="PANTHER" id="PTHR46230">
    <property type="match status" value="1"/>
</dbReference>
<name>A0A2P5I386_DIAHE</name>
<keyword evidence="3" id="KW-1185">Reference proteome</keyword>
<gene>
    <name evidence="2" type="ORF">DHEL01_v204631</name>
</gene>
<protein>
    <submittedName>
        <fullName evidence="2">BolA-like protein</fullName>
    </submittedName>
</protein>
<dbReference type="STRING" id="158607.A0A2P5I386"/>
<dbReference type="GO" id="GO:0005759">
    <property type="term" value="C:mitochondrial matrix"/>
    <property type="evidence" value="ECO:0007669"/>
    <property type="project" value="TreeGrafter"/>
</dbReference>
<evidence type="ECO:0000256" key="1">
    <source>
        <dbReference type="RuleBase" id="RU003860"/>
    </source>
</evidence>
<dbReference type="Gene3D" id="3.30.300.90">
    <property type="entry name" value="BolA-like"/>
    <property type="match status" value="1"/>
</dbReference>